<dbReference type="AlphaFoldDB" id="A0A0F9DQ68"/>
<reference evidence="1" key="1">
    <citation type="journal article" date="2015" name="Nature">
        <title>Complex archaea that bridge the gap between prokaryotes and eukaryotes.</title>
        <authorList>
            <person name="Spang A."/>
            <person name="Saw J.H."/>
            <person name="Jorgensen S.L."/>
            <person name="Zaremba-Niedzwiedzka K."/>
            <person name="Martijn J."/>
            <person name="Lind A.E."/>
            <person name="van Eijk R."/>
            <person name="Schleper C."/>
            <person name="Guy L."/>
            <person name="Ettema T.J."/>
        </authorList>
    </citation>
    <scope>NUCLEOTIDE SEQUENCE</scope>
</reference>
<evidence type="ECO:0008006" key="2">
    <source>
        <dbReference type="Google" id="ProtNLM"/>
    </source>
</evidence>
<protein>
    <recommendedName>
        <fullName evidence="2">PIN domain-containing protein</fullName>
    </recommendedName>
</protein>
<gene>
    <name evidence="1" type="ORF">LCGC14_2250510</name>
</gene>
<comment type="caution">
    <text evidence="1">The sequence shown here is derived from an EMBL/GenBank/DDBJ whole genome shotgun (WGS) entry which is preliminary data.</text>
</comment>
<evidence type="ECO:0000313" key="1">
    <source>
        <dbReference type="EMBL" id="KKL55926.1"/>
    </source>
</evidence>
<name>A0A0F9DQ68_9ZZZZ</name>
<sequence>MLATDDGKAIKAARFLKVPFVITPKIVTELFRLQKISLKKAHGSLEKLAKIGRYSPEIIADALVSLMEEKDDKTDNHKDT</sequence>
<dbReference type="EMBL" id="LAZR01030663">
    <property type="protein sequence ID" value="KKL55926.1"/>
    <property type="molecule type" value="Genomic_DNA"/>
</dbReference>
<accession>A0A0F9DQ68</accession>
<organism evidence="1">
    <name type="scientific">marine sediment metagenome</name>
    <dbReference type="NCBI Taxonomy" id="412755"/>
    <lineage>
        <taxon>unclassified sequences</taxon>
        <taxon>metagenomes</taxon>
        <taxon>ecological metagenomes</taxon>
    </lineage>
</organism>
<proteinExistence type="predicted"/>